<keyword evidence="4" id="KW-0812">Transmembrane</keyword>
<reference evidence="5 6" key="1">
    <citation type="journal article" date="2024" name="J. Plant Pathol.">
        <title>Sequence and assembly of the genome of Seiridium unicorne, isolate CBS 538.82, causal agent of cypress canker disease.</title>
        <authorList>
            <person name="Scali E."/>
            <person name="Rocca G.D."/>
            <person name="Danti R."/>
            <person name="Garbelotto M."/>
            <person name="Barberini S."/>
            <person name="Baroncelli R."/>
            <person name="Emiliani G."/>
        </authorList>
    </citation>
    <scope>NUCLEOTIDE SEQUENCE [LARGE SCALE GENOMIC DNA]</scope>
    <source>
        <strain evidence="5 6">BM-138-508</strain>
    </source>
</reference>
<organism evidence="5 6">
    <name type="scientific">Seiridium unicorne</name>
    <dbReference type="NCBI Taxonomy" id="138068"/>
    <lineage>
        <taxon>Eukaryota</taxon>
        <taxon>Fungi</taxon>
        <taxon>Dikarya</taxon>
        <taxon>Ascomycota</taxon>
        <taxon>Pezizomycotina</taxon>
        <taxon>Sordariomycetes</taxon>
        <taxon>Xylariomycetidae</taxon>
        <taxon>Amphisphaeriales</taxon>
        <taxon>Sporocadaceae</taxon>
        <taxon>Seiridium</taxon>
    </lineage>
</organism>
<dbReference type="Proteomes" id="UP001408356">
    <property type="component" value="Unassembled WGS sequence"/>
</dbReference>
<comment type="similarity">
    <text evidence="2">Belongs to the ustYa family.</text>
</comment>
<feature type="compositionally biased region" description="Basic and acidic residues" evidence="3">
    <location>
        <begin position="1"/>
        <end position="12"/>
    </location>
</feature>
<dbReference type="InterPro" id="IPR021765">
    <property type="entry name" value="UstYa-like"/>
</dbReference>
<accession>A0ABR2VEN9</accession>
<evidence type="ECO:0000256" key="2">
    <source>
        <dbReference type="ARBA" id="ARBA00035112"/>
    </source>
</evidence>
<gene>
    <name evidence="5" type="ORF">SUNI508_13358</name>
</gene>
<comment type="caution">
    <text evidence="5">The sequence shown here is derived from an EMBL/GenBank/DDBJ whole genome shotgun (WGS) entry which is preliminary data.</text>
</comment>
<sequence length="265" mass="30490">MGINDVKQHEPEAQSFLGDDSLQRQAQRKSPRWGAWTTVALAAFLFSYALMAAYIMRGLTTGSHVVGNEGVYDDVPILYEKLRFKRAGFHDGNHQATTQFEGRPDVANNAAWDELISVGVVTISQTENDRLSRPSASIRDDPSEHIVEIAMFHQLHCLKWLRQEFWAQEDAVETGRPRPIMAQRQEHFDHCIDYLRQVIMCHGDITPITFEWNTELNTYLAHHSTEHVCRNFEALFHWAHSRAAEDFDVDGNHENVELQDPEMFD</sequence>
<evidence type="ECO:0000256" key="1">
    <source>
        <dbReference type="ARBA" id="ARBA00004685"/>
    </source>
</evidence>
<keyword evidence="4" id="KW-1133">Transmembrane helix</keyword>
<evidence type="ECO:0000256" key="4">
    <source>
        <dbReference type="SAM" id="Phobius"/>
    </source>
</evidence>
<dbReference type="Pfam" id="PF11807">
    <property type="entry name" value="UstYa"/>
    <property type="match status" value="1"/>
</dbReference>
<name>A0ABR2VEN9_9PEZI</name>
<keyword evidence="4" id="KW-0472">Membrane</keyword>
<protein>
    <submittedName>
        <fullName evidence="5">Tat pathway signal sequence</fullName>
    </submittedName>
</protein>
<feature type="region of interest" description="Disordered" evidence="3">
    <location>
        <begin position="1"/>
        <end position="23"/>
    </location>
</feature>
<dbReference type="PANTHER" id="PTHR33365">
    <property type="entry name" value="YALI0B05434P"/>
    <property type="match status" value="1"/>
</dbReference>
<evidence type="ECO:0000256" key="3">
    <source>
        <dbReference type="SAM" id="MobiDB-lite"/>
    </source>
</evidence>
<evidence type="ECO:0000313" key="6">
    <source>
        <dbReference type="Proteomes" id="UP001408356"/>
    </source>
</evidence>
<dbReference type="EMBL" id="JARVKF010000028">
    <property type="protein sequence ID" value="KAK9424905.1"/>
    <property type="molecule type" value="Genomic_DNA"/>
</dbReference>
<comment type="pathway">
    <text evidence="1">Mycotoxin biosynthesis.</text>
</comment>
<proteinExistence type="inferred from homology"/>
<evidence type="ECO:0000313" key="5">
    <source>
        <dbReference type="EMBL" id="KAK9424905.1"/>
    </source>
</evidence>
<dbReference type="PANTHER" id="PTHR33365:SF4">
    <property type="entry name" value="CYCLOCHLOROTINE BIOSYNTHESIS PROTEIN O"/>
    <property type="match status" value="1"/>
</dbReference>
<feature type="transmembrane region" description="Helical" evidence="4">
    <location>
        <begin position="33"/>
        <end position="56"/>
    </location>
</feature>
<keyword evidence="6" id="KW-1185">Reference proteome</keyword>